<dbReference type="GO" id="GO:0052917">
    <property type="term" value="F:dol-P-Man:Man(7)GlcNAc(2)-PP-Dol alpha-1,6-mannosyltransferase activity"/>
    <property type="evidence" value="ECO:0007669"/>
    <property type="project" value="UniProtKB-EC"/>
</dbReference>
<reference evidence="13 14" key="1">
    <citation type="submission" date="2019-09" db="EMBL/GenBank/DDBJ databases">
        <title>The hologenome of the rock-dwelling lichen Lasallia pustulata.</title>
        <authorList>
            <person name="Greshake Tzovaras B."/>
            <person name="Segers F."/>
            <person name="Bicker A."/>
            <person name="Dal Grande F."/>
            <person name="Otte J."/>
            <person name="Hankeln T."/>
            <person name="Schmitt I."/>
            <person name="Ebersberger I."/>
        </authorList>
    </citation>
    <scope>NUCLEOTIDE SEQUENCE [LARGE SCALE GENOMIC DNA]</scope>
    <source>
        <strain evidence="13">A1-1</strain>
    </source>
</reference>
<dbReference type="PANTHER" id="PTHR22760:SF1">
    <property type="entry name" value="DOL-P-MAN:MAN(7)GLCNAC(2)-PP-DOL ALPHA-1,6-MANNOSYLTRANSFERASE"/>
    <property type="match status" value="1"/>
</dbReference>
<feature type="transmembrane region" description="Helical" evidence="12">
    <location>
        <begin position="282"/>
        <end position="300"/>
    </location>
</feature>
<evidence type="ECO:0000313" key="13">
    <source>
        <dbReference type="EMBL" id="KAA6416015.1"/>
    </source>
</evidence>
<organism evidence="13 14">
    <name type="scientific">Lasallia pustulata</name>
    <dbReference type="NCBI Taxonomy" id="136370"/>
    <lineage>
        <taxon>Eukaryota</taxon>
        <taxon>Fungi</taxon>
        <taxon>Dikarya</taxon>
        <taxon>Ascomycota</taxon>
        <taxon>Pezizomycotina</taxon>
        <taxon>Lecanoromycetes</taxon>
        <taxon>OSLEUM clade</taxon>
        <taxon>Umbilicariomycetidae</taxon>
        <taxon>Umbilicariales</taxon>
        <taxon>Umbilicariaceae</taxon>
        <taxon>Lasallia</taxon>
    </lineage>
</organism>
<dbReference type="PANTHER" id="PTHR22760">
    <property type="entry name" value="GLYCOSYLTRANSFERASE"/>
    <property type="match status" value="1"/>
</dbReference>
<accession>A0A5M8Q480</accession>
<evidence type="ECO:0000256" key="1">
    <source>
        <dbReference type="ARBA" id="ARBA00004477"/>
    </source>
</evidence>
<dbReference type="Pfam" id="PF03901">
    <property type="entry name" value="Glyco_transf_22"/>
    <property type="match status" value="1"/>
</dbReference>
<dbReference type="AlphaFoldDB" id="A0A5M8Q480"/>
<dbReference type="InterPro" id="IPR005599">
    <property type="entry name" value="GPI_mannosylTrfase"/>
</dbReference>
<comment type="catalytic activity">
    <reaction evidence="11">
        <text>an alpha-D-Man-(1-&gt;2)-alpha-D-Man-(1-&gt;2)-alpha-D-Man-(1-&gt;3)-[alpha-D-Man-(1-&gt;2)-alpha-D-Man-(1-&gt;3)-alpha-D-Man-(1-&gt;6)]-beta-D-Man-(1-&gt;4)-beta-D-GlcNAc-(1-&gt;4)-alpha-D-GlcNAc-diphospho-di-trans,poly-cis-dolichol + a di-trans,poly-cis-dolichyl beta-D-mannosyl phosphate = an alpha-D-Man-(1-&gt;2)-alpha-D-Man-(1-&gt;2)-alpha-D-Man-(1-&gt;3)-[alpha-D-Man-(1-&gt;2)-alpha-D-Man-(1-&gt;3)-[alpha-D-Man-(1-&gt;6)]-alpha-D-Man-(1-&gt;6)]-beta-D-Man-(1-&gt;4)-beta-D-GlcNAc-(1-&gt;4)-alpha-D-GlcNAc-diphospho-di-trans,poly-cis-dolichol + a di-trans,poly-cis-dolichyl phosphate + H(+)</text>
        <dbReference type="Rhea" id="RHEA:29535"/>
        <dbReference type="Rhea" id="RHEA-COMP:19498"/>
        <dbReference type="Rhea" id="RHEA-COMP:19501"/>
        <dbReference type="Rhea" id="RHEA-COMP:19518"/>
        <dbReference type="Rhea" id="RHEA-COMP:19519"/>
        <dbReference type="ChEBI" id="CHEBI:15378"/>
        <dbReference type="ChEBI" id="CHEBI:57683"/>
        <dbReference type="ChEBI" id="CHEBI:58211"/>
        <dbReference type="ChEBI" id="CHEBI:132517"/>
        <dbReference type="ChEBI" id="CHEBI:132519"/>
        <dbReference type="EC" id="2.4.1.260"/>
    </reaction>
    <physiologicalReaction direction="left-to-right" evidence="11">
        <dbReference type="Rhea" id="RHEA:29536"/>
    </physiologicalReaction>
</comment>
<comment type="subcellular location">
    <subcellularLocation>
        <location evidence="1 12">Endoplasmic reticulum membrane</location>
        <topology evidence="1 12">Multi-pass membrane protein</topology>
    </subcellularLocation>
</comment>
<dbReference type="Proteomes" id="UP000324767">
    <property type="component" value="Unassembled WGS sequence"/>
</dbReference>
<feature type="transmembrane region" description="Helical" evidence="12">
    <location>
        <begin position="150"/>
        <end position="168"/>
    </location>
</feature>
<protein>
    <recommendedName>
        <fullName evidence="12">Mannosyltransferase</fullName>
        <ecNumber evidence="12">2.4.1.-</ecNumber>
    </recommendedName>
</protein>
<sequence>MTRLTDALLASLVPLLILLHLVLAPYSKVEESFSIQATHDILTYGLPFRDIAASLRPHYDHFTFPSPVPRTFVGPLAVAGVSWPFIHLVEGVNRQILVRAILGLYNAFCILSFRNGMVKAFGRTAASWYIVLQASQFHVMYYASRTLPNFYAFGLSTLALRCFLPVASGTTFPSKRTINGYRLGLCILTVLGVVFRSEIALLLFMHTAWLFIQGRMSLVQDIIPSGLLGLLIGVLLTVPIDSYFYLSFPLWPELESFIFNVVHGQSVTWGTHPFQFYLTDSLPRLLLNPLALSLLIPFALTTRPLRSAATSLLLPNLAFILLYSFQPHKEWRFIVYAIPPTTAATALSASWIWTRRAKSLAYRFLALSLVASTFASFAVSFGMLAASRLNYPGAEALNRLHARAHGEKKVLSVHMGTLACMTGVTRFMELPGPKSRDISVAQAHGTLWVYDKTDDSRYTAEEAKSSSILSPNAKRDQLLHPEFWNRFDYVLAERPEKVIGQWEVLDVVDGFAGIKFLRPGEEEWVDRESTFLGRSVAEMEWEDVSGEMARVWRRLEGLARRYVTRGWWVGARMEPKIRILKRQRGAIDTQR</sequence>
<comment type="caution">
    <text evidence="13">The sequence shown here is derived from an EMBL/GenBank/DDBJ whole genome shotgun (WGS) entry which is preliminary data.</text>
</comment>
<feature type="transmembrane region" description="Helical" evidence="12">
    <location>
        <begin position="226"/>
        <end position="246"/>
    </location>
</feature>
<evidence type="ECO:0000313" key="14">
    <source>
        <dbReference type="Proteomes" id="UP000324767"/>
    </source>
</evidence>
<keyword evidence="4 12" id="KW-0328">Glycosyltransferase</keyword>
<keyword evidence="8 12" id="KW-1133">Transmembrane helix</keyword>
<evidence type="ECO:0000256" key="10">
    <source>
        <dbReference type="ARBA" id="ARBA00044721"/>
    </source>
</evidence>
<keyword evidence="6 12" id="KW-0812">Transmembrane</keyword>
<feature type="transmembrane region" description="Helical" evidence="12">
    <location>
        <begin position="180"/>
        <end position="205"/>
    </location>
</feature>
<evidence type="ECO:0000256" key="5">
    <source>
        <dbReference type="ARBA" id="ARBA00022679"/>
    </source>
</evidence>
<dbReference type="EMBL" id="VXIT01000001">
    <property type="protein sequence ID" value="KAA6416015.1"/>
    <property type="molecule type" value="Genomic_DNA"/>
</dbReference>
<dbReference type="EC" id="2.4.1.-" evidence="12"/>
<dbReference type="GO" id="GO:0005789">
    <property type="term" value="C:endoplasmic reticulum membrane"/>
    <property type="evidence" value="ECO:0007669"/>
    <property type="project" value="UniProtKB-SubCell"/>
</dbReference>
<feature type="transmembrane region" description="Helical" evidence="12">
    <location>
        <begin position="72"/>
        <end position="89"/>
    </location>
</feature>
<evidence type="ECO:0000256" key="12">
    <source>
        <dbReference type="RuleBase" id="RU363075"/>
    </source>
</evidence>
<gene>
    <name evidence="13" type="ORF">FRX48_00734</name>
</gene>
<evidence type="ECO:0000256" key="2">
    <source>
        <dbReference type="ARBA" id="ARBA00004922"/>
    </source>
</evidence>
<comment type="similarity">
    <text evidence="3 12">Belongs to the glycosyltransferase 22 family.</text>
</comment>
<keyword evidence="9 12" id="KW-0472">Membrane</keyword>
<feature type="transmembrane region" description="Helical" evidence="12">
    <location>
        <begin position="96"/>
        <end position="113"/>
    </location>
</feature>
<evidence type="ECO:0000256" key="7">
    <source>
        <dbReference type="ARBA" id="ARBA00022824"/>
    </source>
</evidence>
<dbReference type="UniPathway" id="UPA00378"/>
<keyword evidence="7 12" id="KW-0256">Endoplasmic reticulum</keyword>
<evidence type="ECO:0000256" key="8">
    <source>
        <dbReference type="ARBA" id="ARBA00022989"/>
    </source>
</evidence>
<evidence type="ECO:0000256" key="9">
    <source>
        <dbReference type="ARBA" id="ARBA00023136"/>
    </source>
</evidence>
<name>A0A5M8Q480_9LECA</name>
<feature type="transmembrane region" description="Helical" evidence="12">
    <location>
        <begin position="7"/>
        <end position="26"/>
    </location>
</feature>
<evidence type="ECO:0000256" key="11">
    <source>
        <dbReference type="ARBA" id="ARBA00048899"/>
    </source>
</evidence>
<comment type="function">
    <text evidence="10">Mannosyltransferase that operates in the biosynthetic pathway of dolichol-linked oligosaccharides, the glycan precursors employed in protein asparagine (N)-glycosylation. The assembly of dolichol-linked oligosaccharides begins on the cytosolic side of the endoplasmic reticulum membrane and finishes in its lumen. The sequential addition of sugars to dolichol pyrophosphate produces dolichol-linked oligosaccharides containing fourteen sugars, including two GlcNAcs, nine mannoses and three glucoses. Once assembled, the oligosaccharide is transferred from the lipid to nascent proteins by oligosaccharyltransferases. In the lumen of the endoplasmic reticulum, adds the eighth mannose residue in an alpha-1,6 linkage onto Man(7)GlcNAc(2)-PP-dolichol to produce Man(8)GlcNAc(2)-PP-dolichol.</text>
</comment>
<feature type="transmembrane region" description="Helical" evidence="12">
    <location>
        <begin position="364"/>
        <end position="386"/>
    </location>
</feature>
<keyword evidence="5" id="KW-0808">Transferase</keyword>
<evidence type="ECO:0000256" key="3">
    <source>
        <dbReference type="ARBA" id="ARBA00007063"/>
    </source>
</evidence>
<feature type="transmembrane region" description="Helical" evidence="12">
    <location>
        <begin position="331"/>
        <end position="352"/>
    </location>
</feature>
<proteinExistence type="inferred from homology"/>
<evidence type="ECO:0000256" key="4">
    <source>
        <dbReference type="ARBA" id="ARBA00022676"/>
    </source>
</evidence>
<evidence type="ECO:0000256" key="6">
    <source>
        <dbReference type="ARBA" id="ARBA00022692"/>
    </source>
</evidence>
<comment type="pathway">
    <text evidence="2">Protein modification; protein glycosylation.</text>
</comment>
<dbReference type="GO" id="GO:0006487">
    <property type="term" value="P:protein N-linked glycosylation"/>
    <property type="evidence" value="ECO:0007669"/>
    <property type="project" value="TreeGrafter"/>
</dbReference>
<dbReference type="OrthoDB" id="19039at2759"/>